<evidence type="ECO:0000256" key="4">
    <source>
        <dbReference type="ARBA" id="ARBA00022821"/>
    </source>
</evidence>
<keyword evidence="3" id="KW-0295">Fungicide</keyword>
<evidence type="ECO:0000256" key="6">
    <source>
        <dbReference type="SAM" id="SignalP"/>
    </source>
</evidence>
<accession>A0A816YWR9</accession>
<evidence type="ECO:0000256" key="3">
    <source>
        <dbReference type="ARBA" id="ARBA00022577"/>
    </source>
</evidence>
<dbReference type="PROSITE" id="PS51257">
    <property type="entry name" value="PROKAR_LIPOPROTEIN"/>
    <property type="match status" value="1"/>
</dbReference>
<organism evidence="8">
    <name type="scientific">Brassica napus</name>
    <name type="common">Rape</name>
    <dbReference type="NCBI Taxonomy" id="3708"/>
    <lineage>
        <taxon>Eukaryota</taxon>
        <taxon>Viridiplantae</taxon>
        <taxon>Streptophyta</taxon>
        <taxon>Embryophyta</taxon>
        <taxon>Tracheophyta</taxon>
        <taxon>Spermatophyta</taxon>
        <taxon>Magnoliopsida</taxon>
        <taxon>eudicotyledons</taxon>
        <taxon>Gunneridae</taxon>
        <taxon>Pentapetalae</taxon>
        <taxon>rosids</taxon>
        <taxon>malvids</taxon>
        <taxon>Brassicales</taxon>
        <taxon>Brassicaceae</taxon>
        <taxon>Brassiceae</taxon>
        <taxon>Brassica</taxon>
    </lineage>
</organism>
<evidence type="ECO:0000259" key="7">
    <source>
        <dbReference type="Pfam" id="PF24552"/>
    </source>
</evidence>
<reference evidence="8" key="1">
    <citation type="submission" date="2021-01" db="EMBL/GenBank/DDBJ databases">
        <authorList>
            <consortium name="Genoscope - CEA"/>
            <person name="William W."/>
        </authorList>
    </citation>
    <scope>NUCLEOTIDE SEQUENCE</scope>
</reference>
<comment type="similarity">
    <text evidence="1">Belongs to the DEFL family.</text>
</comment>
<dbReference type="GO" id="GO:0050832">
    <property type="term" value="P:defense response to fungus"/>
    <property type="evidence" value="ECO:0007669"/>
    <property type="project" value="UniProtKB-KW"/>
</dbReference>
<dbReference type="GO" id="GO:0031640">
    <property type="term" value="P:killing of cells of another organism"/>
    <property type="evidence" value="ECO:0007669"/>
    <property type="project" value="UniProtKB-KW"/>
</dbReference>
<proteinExistence type="inferred from homology"/>
<dbReference type="InterPro" id="IPR056373">
    <property type="entry name" value="Defensin-like_dom"/>
</dbReference>
<keyword evidence="4" id="KW-0611">Plant defense</keyword>
<evidence type="ECO:0000313" key="8">
    <source>
        <dbReference type="EMBL" id="CAF2172159.1"/>
    </source>
</evidence>
<name>A0A816YWR9_BRANA</name>
<gene>
    <name evidence="8" type="ORF">DARMORV10_A07P23540.1</name>
</gene>
<dbReference type="Proteomes" id="UP001295469">
    <property type="component" value="Chromosome A07"/>
</dbReference>
<evidence type="ECO:0000256" key="2">
    <source>
        <dbReference type="ARBA" id="ARBA00022529"/>
    </source>
</evidence>
<feature type="chain" id="PRO_5032468146" evidence="6">
    <location>
        <begin position="29"/>
        <end position="79"/>
    </location>
</feature>
<dbReference type="AlphaFoldDB" id="A0A816YWR9"/>
<feature type="signal peptide" evidence="6">
    <location>
        <begin position="1"/>
        <end position="28"/>
    </location>
</feature>
<evidence type="ECO:0000256" key="1">
    <source>
        <dbReference type="ARBA" id="ARBA00006722"/>
    </source>
</evidence>
<keyword evidence="5" id="KW-1015">Disulfide bond</keyword>
<dbReference type="Pfam" id="PF24552">
    <property type="entry name" value="Defensin"/>
    <property type="match status" value="1"/>
</dbReference>
<feature type="domain" description="Defensin-like" evidence="7">
    <location>
        <begin position="39"/>
        <end position="76"/>
    </location>
</feature>
<dbReference type="EMBL" id="HG994361">
    <property type="protein sequence ID" value="CAF2172159.1"/>
    <property type="molecule type" value="Genomic_DNA"/>
</dbReference>
<sequence length="79" mass="8663">MDITTRISLTLSLLTVLAISMSCNNVSAVSVIEPAKLPTRCFHQCGGIYDDHACFTDCIPKGYDHGMCRNGRCCCFNDN</sequence>
<keyword evidence="6" id="KW-0732">Signal</keyword>
<keyword evidence="2" id="KW-0929">Antimicrobial</keyword>
<protein>
    <submittedName>
        <fullName evidence="8">(rape) hypothetical protein</fullName>
    </submittedName>
</protein>
<evidence type="ECO:0000256" key="5">
    <source>
        <dbReference type="ARBA" id="ARBA00023157"/>
    </source>
</evidence>